<keyword evidence="4" id="KW-0256">Endoplasmic reticulum</keyword>
<evidence type="ECO:0000256" key="11">
    <source>
        <dbReference type="ARBA" id="ARBA00048930"/>
    </source>
</evidence>
<evidence type="ECO:0000256" key="9">
    <source>
        <dbReference type="ARBA" id="ARBA00026112"/>
    </source>
</evidence>
<dbReference type="STRING" id="5539.A0A3E2H8I7"/>
<dbReference type="Pfam" id="PF00106">
    <property type="entry name" value="adh_short"/>
    <property type="match status" value="1"/>
</dbReference>
<feature type="non-terminal residue" evidence="13">
    <location>
        <position position="363"/>
    </location>
</feature>
<protein>
    <recommendedName>
        <fullName evidence="9">3-dehydrosphinganine reductase</fullName>
        <ecNumber evidence="9">1.1.1.102</ecNumber>
    </recommendedName>
</protein>
<evidence type="ECO:0000256" key="3">
    <source>
        <dbReference type="ARBA" id="ARBA00004991"/>
    </source>
</evidence>
<dbReference type="PANTHER" id="PTHR43550:SF3">
    <property type="entry name" value="3-KETODIHYDROSPHINGOSINE REDUCTASE"/>
    <property type="match status" value="1"/>
</dbReference>
<keyword evidence="12" id="KW-0812">Transmembrane</keyword>
<dbReference type="InterPro" id="IPR045022">
    <property type="entry name" value="KDSR-like"/>
</dbReference>
<comment type="subcellular location">
    <subcellularLocation>
        <location evidence="1">Endoplasmic reticulum</location>
    </subcellularLocation>
</comment>
<evidence type="ECO:0000256" key="12">
    <source>
        <dbReference type="SAM" id="Phobius"/>
    </source>
</evidence>
<reference evidence="13 14" key="1">
    <citation type="submission" date="2018-05" db="EMBL/GenBank/DDBJ databases">
        <title>Draft genome sequence of Scytalidium lignicola DSM 105466, a ubiquitous saprotrophic fungus.</title>
        <authorList>
            <person name="Buettner E."/>
            <person name="Gebauer A.M."/>
            <person name="Hofrichter M."/>
            <person name="Liers C."/>
            <person name="Kellner H."/>
        </authorList>
    </citation>
    <scope>NUCLEOTIDE SEQUENCE [LARGE SCALE GENOMIC DNA]</scope>
    <source>
        <strain evidence="13 14">DSM 105466</strain>
    </source>
</reference>
<keyword evidence="8" id="KW-0443">Lipid metabolism</keyword>
<comment type="catalytic activity">
    <reaction evidence="11">
        <text>sphinganine + NADP(+) = 3-oxosphinganine + NADPH + H(+)</text>
        <dbReference type="Rhea" id="RHEA:22640"/>
        <dbReference type="ChEBI" id="CHEBI:15378"/>
        <dbReference type="ChEBI" id="CHEBI:57783"/>
        <dbReference type="ChEBI" id="CHEBI:57817"/>
        <dbReference type="ChEBI" id="CHEBI:58299"/>
        <dbReference type="ChEBI" id="CHEBI:58349"/>
        <dbReference type="EC" id="1.1.1.102"/>
    </reaction>
    <physiologicalReaction direction="right-to-left" evidence="11">
        <dbReference type="Rhea" id="RHEA:22642"/>
    </physiologicalReaction>
</comment>
<evidence type="ECO:0000256" key="8">
    <source>
        <dbReference type="ARBA" id="ARBA00023098"/>
    </source>
</evidence>
<keyword evidence="12" id="KW-0472">Membrane</keyword>
<evidence type="ECO:0000313" key="14">
    <source>
        <dbReference type="Proteomes" id="UP000258309"/>
    </source>
</evidence>
<keyword evidence="12" id="KW-1133">Transmembrane helix</keyword>
<evidence type="ECO:0000256" key="1">
    <source>
        <dbReference type="ARBA" id="ARBA00004240"/>
    </source>
</evidence>
<evidence type="ECO:0000256" key="5">
    <source>
        <dbReference type="ARBA" id="ARBA00022857"/>
    </source>
</evidence>
<dbReference type="OMA" id="ICGVFEE"/>
<proteinExistence type="predicted"/>
<dbReference type="PRINTS" id="PR00081">
    <property type="entry name" value="GDHRDH"/>
</dbReference>
<dbReference type="GO" id="GO:0006666">
    <property type="term" value="P:3-keto-sphinganine metabolic process"/>
    <property type="evidence" value="ECO:0007669"/>
    <property type="project" value="InterPro"/>
</dbReference>
<accession>A0A3E2H8I7</accession>
<dbReference type="GO" id="GO:0005789">
    <property type="term" value="C:endoplasmic reticulum membrane"/>
    <property type="evidence" value="ECO:0007669"/>
    <property type="project" value="TreeGrafter"/>
</dbReference>
<dbReference type="InterPro" id="IPR002347">
    <property type="entry name" value="SDR_fam"/>
</dbReference>
<dbReference type="GO" id="GO:0047560">
    <property type="term" value="F:3-dehydrosphinganine reductase activity"/>
    <property type="evidence" value="ECO:0007669"/>
    <property type="project" value="UniProtKB-EC"/>
</dbReference>
<dbReference type="Gene3D" id="3.40.50.720">
    <property type="entry name" value="NAD(P)-binding Rossmann-like Domain"/>
    <property type="match status" value="1"/>
</dbReference>
<organism evidence="13 14">
    <name type="scientific">Scytalidium lignicola</name>
    <name type="common">Hyphomycete</name>
    <dbReference type="NCBI Taxonomy" id="5539"/>
    <lineage>
        <taxon>Eukaryota</taxon>
        <taxon>Fungi</taxon>
        <taxon>Dikarya</taxon>
        <taxon>Ascomycota</taxon>
        <taxon>Pezizomycotina</taxon>
        <taxon>Leotiomycetes</taxon>
        <taxon>Leotiomycetes incertae sedis</taxon>
        <taxon>Scytalidium</taxon>
    </lineage>
</organism>
<dbReference type="InterPro" id="IPR036291">
    <property type="entry name" value="NAD(P)-bd_dom_sf"/>
</dbReference>
<keyword evidence="7" id="KW-0560">Oxidoreductase</keyword>
<name>A0A3E2H8I7_SCYLI</name>
<dbReference type="PANTHER" id="PTHR43550">
    <property type="entry name" value="3-KETODIHYDROSPHINGOSINE REDUCTASE"/>
    <property type="match status" value="1"/>
</dbReference>
<dbReference type="AlphaFoldDB" id="A0A3E2H8I7"/>
<evidence type="ECO:0000313" key="13">
    <source>
        <dbReference type="EMBL" id="RFU29433.1"/>
    </source>
</evidence>
<dbReference type="EC" id="1.1.1.102" evidence="9"/>
<evidence type="ECO:0000256" key="2">
    <source>
        <dbReference type="ARBA" id="ARBA00004760"/>
    </source>
</evidence>
<keyword evidence="5" id="KW-0521">NADP</keyword>
<dbReference type="EMBL" id="NCSJ02000128">
    <property type="protein sequence ID" value="RFU29433.1"/>
    <property type="molecule type" value="Genomic_DNA"/>
</dbReference>
<dbReference type="Proteomes" id="UP000258309">
    <property type="component" value="Unassembled WGS sequence"/>
</dbReference>
<gene>
    <name evidence="13" type="ORF">B7463_g6889</name>
</gene>
<evidence type="ECO:0000256" key="4">
    <source>
        <dbReference type="ARBA" id="ARBA00022824"/>
    </source>
</evidence>
<comment type="pathway">
    <text evidence="2">Lipid metabolism; sphingolipid metabolism.</text>
</comment>
<comment type="caution">
    <text evidence="13">The sequence shown here is derived from an EMBL/GenBank/DDBJ whole genome shotgun (WGS) entry which is preliminary data.</text>
</comment>
<dbReference type="OrthoDB" id="10267115at2759"/>
<evidence type="ECO:0000256" key="7">
    <source>
        <dbReference type="ARBA" id="ARBA00023002"/>
    </source>
</evidence>
<evidence type="ECO:0000256" key="6">
    <source>
        <dbReference type="ARBA" id="ARBA00022919"/>
    </source>
</evidence>
<comment type="pathway">
    <text evidence="3">Sphingolipid metabolism.</text>
</comment>
<dbReference type="SUPFAM" id="SSF51735">
    <property type="entry name" value="NAD(P)-binding Rossmann-fold domains"/>
    <property type="match status" value="1"/>
</dbReference>
<dbReference type="GO" id="GO:0030148">
    <property type="term" value="P:sphingolipid biosynthetic process"/>
    <property type="evidence" value="ECO:0007669"/>
    <property type="project" value="InterPro"/>
</dbReference>
<feature type="non-terminal residue" evidence="13">
    <location>
        <position position="1"/>
    </location>
</feature>
<feature type="transmembrane region" description="Helical" evidence="12">
    <location>
        <begin position="6"/>
        <end position="31"/>
    </location>
</feature>
<comment type="function">
    <text evidence="10">Catalyzes the reduction of 3'-oxosphinganine (3-ketodihydrosphingosine/KDS) to sphinganine (dihydrosphingosine/DHS), the second step of de novo sphingolipid biosynthesis.</text>
</comment>
<dbReference type="CDD" id="cd08939">
    <property type="entry name" value="KDSR-like_SDR_c"/>
    <property type="match status" value="1"/>
</dbReference>
<evidence type="ECO:0000256" key="10">
    <source>
        <dbReference type="ARBA" id="ARBA00044737"/>
    </source>
</evidence>
<keyword evidence="14" id="KW-1185">Reference proteome</keyword>
<sequence>MDIPSLPVSLLSISITGLGLILLVPFIMGFFRKSKFEVKGKTILITGASEGMGRSAAIQLAAKGANVIIVSRNVPRLEGALDDVKAAALNPESQFFHYISADLATPGASASVVEKAKAFNNGVAPDSVWCIAGASTPMLFLDADLPMMRAQMGLNYWAATEMAHAILGEWLKPTSNSSSGAATSGTPRKTHHLIFTSSVLAVYPIMGYAPYSPTKAAIRSLSDTLAQEMLLYQAPCPEVKIHTVLPGTITSPGFERENKTKPAITLELESSDPEQTPEEVAAKSIAGLENGEYLITVGWLGTLMRGLAWGSSSKNNTLWDLLVTWVAAIIGVFIGMDLNGKVKAYGKKHGHPQFYDKSARKSV</sequence>
<feature type="transmembrane region" description="Helical" evidence="12">
    <location>
        <begin position="318"/>
        <end position="338"/>
    </location>
</feature>
<keyword evidence="6" id="KW-0746">Sphingolipid metabolism</keyword>